<evidence type="ECO:0000313" key="2">
    <source>
        <dbReference type="EMBL" id="QJB70141.1"/>
    </source>
</evidence>
<name>A0A6H2DQV0_9SPHN</name>
<dbReference type="InterPro" id="IPR012338">
    <property type="entry name" value="Beta-lactam/transpept-like"/>
</dbReference>
<dbReference type="Pfam" id="PF00144">
    <property type="entry name" value="Beta-lactamase"/>
    <property type="match status" value="1"/>
</dbReference>
<proteinExistence type="predicted"/>
<dbReference type="EMBL" id="CP051217">
    <property type="protein sequence ID" value="QJB70141.1"/>
    <property type="molecule type" value="Genomic_DNA"/>
</dbReference>
<evidence type="ECO:0000313" key="3">
    <source>
        <dbReference type="Proteomes" id="UP000501600"/>
    </source>
</evidence>
<dbReference type="KEGG" id="phao:HF685_13285"/>
<dbReference type="AlphaFoldDB" id="A0A6H2DQV0"/>
<dbReference type="InterPro" id="IPR001466">
    <property type="entry name" value="Beta-lactam-related"/>
</dbReference>
<dbReference type="PANTHER" id="PTHR46825">
    <property type="entry name" value="D-ALANYL-D-ALANINE-CARBOXYPEPTIDASE/ENDOPEPTIDASE AMPH"/>
    <property type="match status" value="1"/>
</dbReference>
<feature type="domain" description="Beta-lactamase-related" evidence="1">
    <location>
        <begin position="74"/>
        <end position="379"/>
    </location>
</feature>
<keyword evidence="3" id="KW-1185">Reference proteome</keyword>
<organism evidence="2 3">
    <name type="scientific">Parasphingorhabdus halotolerans</name>
    <dbReference type="NCBI Taxonomy" id="2725558"/>
    <lineage>
        <taxon>Bacteria</taxon>
        <taxon>Pseudomonadati</taxon>
        <taxon>Pseudomonadota</taxon>
        <taxon>Alphaproteobacteria</taxon>
        <taxon>Sphingomonadales</taxon>
        <taxon>Sphingomonadaceae</taxon>
        <taxon>Parasphingorhabdus</taxon>
    </lineage>
</organism>
<dbReference type="InterPro" id="IPR050491">
    <property type="entry name" value="AmpC-like"/>
</dbReference>
<gene>
    <name evidence="2" type="ORF">HF685_13285</name>
</gene>
<dbReference type="Proteomes" id="UP000501600">
    <property type="component" value="Chromosome"/>
</dbReference>
<evidence type="ECO:0000259" key="1">
    <source>
        <dbReference type="Pfam" id="PF00144"/>
    </source>
</evidence>
<protein>
    <submittedName>
        <fullName evidence="2">Beta-lactamase family protein</fullName>
    </submittedName>
</protein>
<dbReference type="SUPFAM" id="SSF56601">
    <property type="entry name" value="beta-lactamase/transpeptidase-like"/>
    <property type="match status" value="1"/>
</dbReference>
<dbReference type="Gene3D" id="3.40.710.10">
    <property type="entry name" value="DD-peptidase/beta-lactamase superfamily"/>
    <property type="match status" value="1"/>
</dbReference>
<sequence length="424" mass="46258">MKKLLVLLFALAAISLVVWYSYRAFTGQQVDFPVMAAGIAGPKDTLPDTPEEWDGRIDYRALDRQLVALSLRPEMAGLAVAIVEDGELRFVSTYGVTDKRSREPVTPETVFRWASVSKTVAGTLAARLVTEGKLDIDQPLARWNSTLRLPGGANDYVTLAQLMSHRSGLTKNAFDRKLEDGDSPGLLRNQLATAPLQCVPGECHTYQNIAFDASSEILGAAAGEPYPQAVEDNLFKPLGMTSAKFGMAGLTGAKSWAHPHRGYEVRVPVESYWRLPAAAGVNSNILDMARWMQAQMGENSDVLPSEALMLAHAPLTKTPRLYSGDLARALSNAAYGLGWRSVTYAGHRLIGHSGAVDGFRATMIFDPVTRTGVVAMWNSGWGIPFRIPFAALDSYYRRETSNWLDTSDIPLPDPPPVETGTMSQ</sequence>
<accession>A0A6H2DQV0</accession>
<dbReference type="RefSeq" id="WP_168820407.1">
    <property type="nucleotide sequence ID" value="NZ_CP051217.1"/>
</dbReference>
<dbReference type="PANTHER" id="PTHR46825:SF15">
    <property type="entry name" value="BETA-LACTAMASE-RELATED DOMAIN-CONTAINING PROTEIN"/>
    <property type="match status" value="1"/>
</dbReference>
<reference evidence="2 3" key="1">
    <citation type="submission" date="2020-04" db="EMBL/GenBank/DDBJ databases">
        <title>Genome sequence for Sphingorhabdus sp. strain M1.</title>
        <authorList>
            <person name="Park S.-J."/>
        </authorList>
    </citation>
    <scope>NUCLEOTIDE SEQUENCE [LARGE SCALE GENOMIC DNA]</scope>
    <source>
        <strain evidence="2 3">JK6</strain>
    </source>
</reference>